<evidence type="ECO:0000256" key="3">
    <source>
        <dbReference type="ARBA" id="ARBA00022801"/>
    </source>
</evidence>
<organism evidence="6 7">
    <name type="scientific">Solanum commersonii</name>
    <name type="common">Commerson's wild potato</name>
    <name type="synonym">Commerson's nightshade</name>
    <dbReference type="NCBI Taxonomy" id="4109"/>
    <lineage>
        <taxon>Eukaryota</taxon>
        <taxon>Viridiplantae</taxon>
        <taxon>Streptophyta</taxon>
        <taxon>Embryophyta</taxon>
        <taxon>Tracheophyta</taxon>
        <taxon>Spermatophyta</taxon>
        <taxon>Magnoliopsida</taxon>
        <taxon>eudicotyledons</taxon>
        <taxon>Gunneridae</taxon>
        <taxon>Pentapetalae</taxon>
        <taxon>asterids</taxon>
        <taxon>lamiids</taxon>
        <taxon>Solanales</taxon>
        <taxon>Solanaceae</taxon>
        <taxon>Solanoideae</taxon>
        <taxon>Solaneae</taxon>
        <taxon>Solanum</taxon>
    </lineage>
</organism>
<dbReference type="InterPro" id="IPR038765">
    <property type="entry name" value="Papain-like_cys_pep_sf"/>
</dbReference>
<accession>A0A9J6AW16</accession>
<dbReference type="PANTHER" id="PTHR33022">
    <property type="entry name" value="DUF1985 DOMAIN-CONTAINING PROTEIN"/>
    <property type="match status" value="1"/>
</dbReference>
<feature type="compositionally biased region" description="Basic and acidic residues" evidence="4">
    <location>
        <begin position="1"/>
        <end position="10"/>
    </location>
</feature>
<dbReference type="Pfam" id="PF02902">
    <property type="entry name" value="Peptidase_C48"/>
    <property type="match status" value="1"/>
</dbReference>
<dbReference type="GO" id="GO:0008234">
    <property type="term" value="F:cysteine-type peptidase activity"/>
    <property type="evidence" value="ECO:0007669"/>
    <property type="project" value="InterPro"/>
</dbReference>
<dbReference type="Gene3D" id="3.40.395.10">
    <property type="entry name" value="Adenoviral Proteinase, Chain A"/>
    <property type="match status" value="1"/>
</dbReference>
<name>A0A9J6AW16_SOLCO</name>
<keyword evidence="2" id="KW-0645">Protease</keyword>
<keyword evidence="3" id="KW-0378">Hydrolase</keyword>
<protein>
    <recommendedName>
        <fullName evidence="5">Ubiquitin-like protease family profile domain-containing protein</fullName>
    </recommendedName>
</protein>
<reference evidence="6 7" key="1">
    <citation type="submission" date="2020-09" db="EMBL/GenBank/DDBJ databases">
        <title>De no assembly of potato wild relative species, Solanum commersonii.</title>
        <authorList>
            <person name="Cho K."/>
        </authorList>
    </citation>
    <scope>NUCLEOTIDE SEQUENCE [LARGE SCALE GENOMIC DNA]</scope>
    <source>
        <strain evidence="6">LZ3.2</strain>
        <tissue evidence="6">Leaf</tissue>
    </source>
</reference>
<dbReference type="OrthoDB" id="1304502at2759"/>
<dbReference type="EMBL" id="JACXVP010000001">
    <property type="protein sequence ID" value="KAG5628781.1"/>
    <property type="molecule type" value="Genomic_DNA"/>
</dbReference>
<comment type="similarity">
    <text evidence="1">Belongs to the peptidase C48 family.</text>
</comment>
<dbReference type="SUPFAM" id="SSF54001">
    <property type="entry name" value="Cysteine proteinases"/>
    <property type="match status" value="1"/>
</dbReference>
<dbReference type="Proteomes" id="UP000824120">
    <property type="component" value="Chromosome 1"/>
</dbReference>
<evidence type="ECO:0000256" key="2">
    <source>
        <dbReference type="ARBA" id="ARBA00022670"/>
    </source>
</evidence>
<dbReference type="GO" id="GO:0006508">
    <property type="term" value="P:proteolysis"/>
    <property type="evidence" value="ECO:0007669"/>
    <property type="project" value="UniProtKB-KW"/>
</dbReference>
<dbReference type="InterPro" id="IPR003653">
    <property type="entry name" value="Peptidase_C48_C"/>
</dbReference>
<dbReference type="AlphaFoldDB" id="A0A9J6AW16"/>
<evidence type="ECO:0000256" key="1">
    <source>
        <dbReference type="ARBA" id="ARBA00005234"/>
    </source>
</evidence>
<comment type="caution">
    <text evidence="6">The sequence shown here is derived from an EMBL/GenBank/DDBJ whole genome shotgun (WGS) entry which is preliminary data.</text>
</comment>
<evidence type="ECO:0000313" key="7">
    <source>
        <dbReference type="Proteomes" id="UP000824120"/>
    </source>
</evidence>
<keyword evidence="7" id="KW-1185">Reference proteome</keyword>
<feature type="domain" description="Ubiquitin-like protease family profile" evidence="5">
    <location>
        <begin position="20"/>
        <end position="79"/>
    </location>
</feature>
<evidence type="ECO:0000259" key="5">
    <source>
        <dbReference type="Pfam" id="PF02902"/>
    </source>
</evidence>
<dbReference type="PANTHER" id="PTHR33022:SF21">
    <property type="entry name" value="UBIQUITIN-LIKE PROTEASE FAMILY PROFILE DOMAIN-CONTAINING PROTEIN"/>
    <property type="match status" value="1"/>
</dbReference>
<gene>
    <name evidence="6" type="ORF">H5410_000498</name>
</gene>
<feature type="region of interest" description="Disordered" evidence="4">
    <location>
        <begin position="1"/>
        <end position="21"/>
    </location>
</feature>
<evidence type="ECO:0000256" key="4">
    <source>
        <dbReference type="SAM" id="MobiDB-lite"/>
    </source>
</evidence>
<evidence type="ECO:0000313" key="6">
    <source>
        <dbReference type="EMBL" id="KAG5628781.1"/>
    </source>
</evidence>
<proteinExistence type="inferred from homology"/>
<sequence length="112" mass="12721">MSKKPIETPRKSPKLVEGTSTDEVHAPLDIKHMMHVPQQEDSSNDCGLYTCLFVEYISNDVFDIHSVDIDSKYHRQRYATILWHYGKIKNEDGAISESEITSTLLANLVDLA</sequence>